<dbReference type="PROSITE" id="PS51542">
    <property type="entry name" value="FYRN"/>
    <property type="match status" value="1"/>
</dbReference>
<dbReference type="GeneTree" id="ENSGT00390000013374"/>
<evidence type="ECO:0000313" key="4">
    <source>
        <dbReference type="Proteomes" id="UP000008227"/>
    </source>
</evidence>
<reference evidence="3" key="2">
    <citation type="journal article" date="2020" name="Gigascience">
        <title>An improved pig reference genome sequence to enable pig genetics and genomics research.</title>
        <authorList>
            <person name="Warr A."/>
            <person name="Affara N."/>
            <person name="Aken B."/>
            <person name="Beiki H."/>
            <person name="Bickhart D.M."/>
            <person name="Billis K."/>
            <person name="Chow W."/>
            <person name="Eory L."/>
            <person name="Finlayson H.A."/>
            <person name="Flicek P."/>
            <person name="Giron C.G."/>
            <person name="Griffin D.K."/>
            <person name="Hall R."/>
            <person name="Hannum G."/>
            <person name="Hourlier T."/>
            <person name="Howe K."/>
            <person name="Hume D.A."/>
            <person name="Izuogu O."/>
            <person name="Kim K."/>
            <person name="Koren S."/>
            <person name="Liu H."/>
            <person name="Manchanda N."/>
            <person name="Martin F.J."/>
            <person name="Nonneman D.J."/>
            <person name="O'Connor R.E."/>
            <person name="Phillippy A.M."/>
            <person name="Rohrer G.A."/>
            <person name="Rosen B.D."/>
            <person name="Rund L.A."/>
            <person name="Sargent C.A."/>
            <person name="Schook L.B."/>
            <person name="Schroeder S.G."/>
            <person name="Schwartz A.S."/>
            <person name="Skinner B.M."/>
            <person name="Talbot R."/>
            <person name="Tseng E."/>
            <person name="Tuggle C.K."/>
            <person name="Watson M."/>
            <person name="Smith T.P.L."/>
            <person name="Archibald A.L."/>
        </authorList>
    </citation>
    <scope>NUCLEOTIDE SEQUENCE [LARGE SCALE GENOMIC DNA]</scope>
    <source>
        <strain evidence="3">Duroc</strain>
    </source>
</reference>
<evidence type="ECO:0000313" key="3">
    <source>
        <dbReference type="Ensembl" id="ENSSSCP00000041978.1"/>
    </source>
</evidence>
<reference evidence="3" key="3">
    <citation type="submission" date="2025-08" db="UniProtKB">
        <authorList>
            <consortium name="Ensembl"/>
        </authorList>
    </citation>
    <scope>IDENTIFICATION</scope>
</reference>
<dbReference type="GO" id="GO:0005634">
    <property type="term" value="C:nucleus"/>
    <property type="evidence" value="ECO:0007669"/>
    <property type="project" value="UniProtKB-SubCell"/>
</dbReference>
<evidence type="ECO:0000256" key="2">
    <source>
        <dbReference type="ARBA" id="ARBA00023242"/>
    </source>
</evidence>
<name>A0A4X1VH66_PIG</name>
<gene>
    <name evidence="3" type="primary">TBRG1</name>
</gene>
<dbReference type="AlphaFoldDB" id="A0A4X1VH66"/>
<dbReference type="Ensembl" id="ENSSSCT00000036854.2">
    <property type="protein sequence ID" value="ENSSSCP00000041978.1"/>
    <property type="gene ID" value="ENSSSCG00000025661.3"/>
</dbReference>
<sequence length="260" mass="29341">MVWPALWELYRELGRFLGQALELRNHLGRNPRRRKKKKAKRTTNWKIITDRPGFHDESAIYPVGYCSTRIYASMQHPDQECLYTCQIKDGGTGPQFEIVPEDDPQNAIVSSSADACHAELLKTISAAMGKLMPNMLPSGADFFGFSHPTIHNLIQSCPGARKCVSYQWVKFDVCKPGDGPPPQRQLEDDSATSFEAFQRQTFDEDHNDPILQGSLDLPELQPTAFVSSYQPMFLTHEPLIETHLQHLKSPSHCSPTQSSD</sequence>
<proteinExistence type="predicted"/>
<dbReference type="InterPro" id="IPR003889">
    <property type="entry name" value="FYrich_C"/>
</dbReference>
<organism evidence="3 4">
    <name type="scientific">Sus scrofa</name>
    <name type="common">Pig</name>
    <dbReference type="NCBI Taxonomy" id="9823"/>
    <lineage>
        <taxon>Eukaryota</taxon>
        <taxon>Metazoa</taxon>
        <taxon>Chordata</taxon>
        <taxon>Craniata</taxon>
        <taxon>Vertebrata</taxon>
        <taxon>Euteleostomi</taxon>
        <taxon>Mammalia</taxon>
        <taxon>Eutheria</taxon>
        <taxon>Laurasiatheria</taxon>
        <taxon>Artiodactyla</taxon>
        <taxon>Suina</taxon>
        <taxon>Suidae</taxon>
        <taxon>Sus</taxon>
    </lineage>
</organism>
<protein>
    <submittedName>
        <fullName evidence="3">Transforming growth factor beta regulator 1</fullName>
    </submittedName>
</protein>
<dbReference type="InterPro" id="IPR003888">
    <property type="entry name" value="FYrich_N"/>
</dbReference>
<dbReference type="Pfam" id="PF05964">
    <property type="entry name" value="FYRN"/>
    <property type="match status" value="1"/>
</dbReference>
<dbReference type="SMART" id="SM00541">
    <property type="entry name" value="FYRN"/>
    <property type="match status" value="1"/>
</dbReference>
<dbReference type="Gene3D" id="3.30.160.360">
    <property type="match status" value="1"/>
</dbReference>
<reference evidence="3" key="4">
    <citation type="submission" date="2025-09" db="UniProtKB">
        <authorList>
            <consortium name="Ensembl"/>
        </authorList>
    </citation>
    <scope>IDENTIFICATION</scope>
</reference>
<reference evidence="4" key="1">
    <citation type="submission" date="2009-11" db="EMBL/GenBank/DDBJ databases">
        <authorList>
            <consortium name="Porcine genome sequencing project"/>
        </authorList>
    </citation>
    <scope>NUCLEOTIDE SEQUENCE [LARGE SCALE GENOMIC DNA]</scope>
    <source>
        <strain evidence="4">Duroc</strain>
    </source>
</reference>
<dbReference type="Pfam" id="PF05965">
    <property type="entry name" value="FYRC"/>
    <property type="match status" value="1"/>
</dbReference>
<dbReference type="Proteomes" id="UP000008227">
    <property type="component" value="Chromosome 9"/>
</dbReference>
<comment type="subcellular location">
    <subcellularLocation>
        <location evidence="1">Nucleus</location>
    </subcellularLocation>
</comment>
<keyword evidence="2" id="KW-0539">Nucleus</keyword>
<keyword evidence="4" id="KW-1185">Reference proteome</keyword>
<accession>A0A4X1VH66</accession>
<dbReference type="InterPro" id="IPR040092">
    <property type="entry name" value="TBRG1"/>
</dbReference>
<dbReference type="PANTHER" id="PTHR22715:SF0">
    <property type="entry name" value="TRANSFORMING GROWTH FACTOR BETA REGULATOR 1"/>
    <property type="match status" value="1"/>
</dbReference>
<evidence type="ECO:0000256" key="1">
    <source>
        <dbReference type="ARBA" id="ARBA00004123"/>
    </source>
</evidence>
<accession>A0A287ADC8</accession>
<dbReference type="PROSITE" id="PS51543">
    <property type="entry name" value="FYRC"/>
    <property type="match status" value="1"/>
</dbReference>
<dbReference type="ExpressionAtlas" id="A0A4X1VH66">
    <property type="expression patterns" value="baseline and differential"/>
</dbReference>
<dbReference type="PANTHER" id="PTHR22715">
    <property type="entry name" value="TRANSFORMING GROWTH FACTOR BETA REGULATED GENE 1"/>
    <property type="match status" value="1"/>
</dbReference>
<dbReference type="SMART" id="SM00542">
    <property type="entry name" value="FYRC"/>
    <property type="match status" value="1"/>
</dbReference>